<dbReference type="InterPro" id="IPR056543">
    <property type="entry name" value="Ig-like_POM152_9th"/>
</dbReference>
<dbReference type="GO" id="GO:0006606">
    <property type="term" value="P:protein import into nucleus"/>
    <property type="evidence" value="ECO:0007669"/>
    <property type="project" value="TreeGrafter"/>
</dbReference>
<evidence type="ECO:0000259" key="4">
    <source>
        <dbReference type="Pfam" id="PF24527"/>
    </source>
</evidence>
<dbReference type="PANTHER" id="PTHR28206:SF1">
    <property type="entry name" value="NUCLEOPORIN POM152"/>
    <property type="match status" value="1"/>
</dbReference>
<accession>A0A448YQ22</accession>
<evidence type="ECO:0000259" key="3">
    <source>
        <dbReference type="Pfam" id="PF24519"/>
    </source>
</evidence>
<evidence type="ECO:0000259" key="1">
    <source>
        <dbReference type="Pfam" id="PF23664"/>
    </source>
</evidence>
<sequence length="1133" mass="126994">MEHYVDTEELADQSTHFRGRKTIRFAPDSSIQLNPFDDTFCLQPLFGKPIQVPIAYESAGGLDSLQIRYKDLNNGVALLNFTRKDLKSFIVKDSRSDAEYDPASSNYRLLRIPVTRMGSYSIQSALDGKGKNIRPQRATVMIPMCPEASFGSADLSDKCVEDEVGGLSINVLGVPPFTLYYEEEINGQLSNLPSSVLVPEDEDFHSPLLAKELYTGQSAKGSPKYTTEDLKDISWARSRSIEVPIGKKRIDKAGEYIYTISKIIDGFGNVIKYSPDRNNKDTFISLRAHSMPVLNLVDAQPQKPILLGQDKFIDLRLSQAPPCISCEAPYTVVFKYIPPQNETDDNYEGQIFTKSFDFKTPARILVDKPGTYAVETASTRFCACKLGSSALNVRQAKLPNVNFAMDPIVDNCVGTTGFKFNFEFVGTAPFEIGYKISRLDPRDSDKILATERVSSLRSESTVLEYEFNPSSEGSYSIEFVSLSDKYYKNQIRFNHHEHRYVTYFKQRPRAYFGKGSKVLKLDACNGGSANVTLSLEGKAPFTVSYNLVSPQYKIETYTLRDIVDSVVTIRTPQLTKGGDYVLSLKNVTDSSSCAVDFKGQEVHIGVRNDVPQLRFASSQDYTLVQGKSLFVPLKSESSEPIELVYSQRSFDGREIQKTVTFDPTEGLTITEEGVYTLVSFTQGLCPGHISEDISIAVRYMDKPTLDITSINAKDGIFSMKSVCVDGGGSINFRASGIAPFVVRYSIRYPDGLIEQKTQQLPNRNFAIRLRTEKSGDYEYTIQGIYDSVYTSAILDQLTRQRQYKFGPIRVVNTVDPLPSAKITNKGENFQTCISSIHDIDQLTPLRLSLSGKLPMDVKLQVARDQEGPSETINLENLQSREVNLYAMYERMGLGMFYVTISEVKDSNGCVSKDFDEKEQVIIQVNDVPKIRQLLEESSIISEHGQLQIEKQDAGVVAPEVNYYCAGDYLTYMLNGAPPFMVYYEFNGKKQAVEVNSNYFKRKASRPGEMEILAVSDSSSKNCMVNFTSPAGNKRPDLMAKIFDLPSVEIVDGGSEEEDIYEGEQADITFRFTGQPPFKLTYIRTDLSEESKIVETEVVDNIFENEYKISANLEGTYEAIEIQDAFCVARNRRI</sequence>
<dbReference type="InterPro" id="IPR037701">
    <property type="entry name" value="Pom152"/>
</dbReference>
<dbReference type="Pfam" id="PF24312">
    <property type="entry name" value="Ig-like_POM152"/>
    <property type="match status" value="2"/>
</dbReference>
<dbReference type="PANTHER" id="PTHR28206">
    <property type="entry name" value="NUCLEOPORIN POM152"/>
    <property type="match status" value="1"/>
</dbReference>
<feature type="domain" description="Nucleoporin POM152 first Ig-like" evidence="3">
    <location>
        <begin position="30"/>
        <end position="142"/>
    </location>
</feature>
<dbReference type="AlphaFoldDB" id="A0A448YQ22"/>
<feature type="domain" description="Nucleoporin POM152 immunoglobulin-like" evidence="1">
    <location>
        <begin position="396"/>
        <end position="506"/>
    </location>
</feature>
<dbReference type="InterPro" id="IPR056542">
    <property type="entry name" value="Ig-like_POM152_1st"/>
</dbReference>
<dbReference type="GO" id="GO:0070762">
    <property type="term" value="C:nuclear pore transmembrane ring"/>
    <property type="evidence" value="ECO:0007669"/>
    <property type="project" value="TreeGrafter"/>
</dbReference>
<reference evidence="5 6" key="1">
    <citation type="submission" date="2018-12" db="EMBL/GenBank/DDBJ databases">
        <authorList>
            <person name="Tiukova I."/>
            <person name="Dainat J."/>
        </authorList>
    </citation>
    <scope>NUCLEOTIDE SEQUENCE [LARGE SCALE GENOMIC DNA]</scope>
</reference>
<dbReference type="InterPro" id="IPR056541">
    <property type="entry name" value="Ig-like_POM152"/>
</dbReference>
<evidence type="ECO:0000259" key="2">
    <source>
        <dbReference type="Pfam" id="PF24312"/>
    </source>
</evidence>
<dbReference type="FunCoup" id="A0A448YQ22">
    <property type="interactions" value="104"/>
</dbReference>
<keyword evidence="6" id="KW-1185">Reference proteome</keyword>
<dbReference type="EMBL" id="CAACVR010000034">
    <property type="protein sequence ID" value="VEU23003.1"/>
    <property type="molecule type" value="Genomic_DNA"/>
</dbReference>
<feature type="domain" description="Nucleoporin POM152 ninth Ig-like" evidence="4">
    <location>
        <begin position="961"/>
        <end position="1025"/>
    </location>
</feature>
<protein>
    <submittedName>
        <fullName evidence="5">DEKNAAC104114</fullName>
    </submittedName>
</protein>
<evidence type="ECO:0000313" key="5">
    <source>
        <dbReference type="EMBL" id="VEU23003.1"/>
    </source>
</evidence>
<dbReference type="Pfam" id="PF24519">
    <property type="entry name" value="Ig-like_Pom152_1"/>
    <property type="match status" value="1"/>
</dbReference>
<dbReference type="InParanoid" id="A0A448YQ22"/>
<dbReference type="GO" id="GO:0006999">
    <property type="term" value="P:nuclear pore organization"/>
    <property type="evidence" value="ECO:0007669"/>
    <property type="project" value="TreeGrafter"/>
</dbReference>
<dbReference type="Proteomes" id="UP000290900">
    <property type="component" value="Unassembled WGS sequence"/>
</dbReference>
<name>A0A448YQ22_BRENA</name>
<evidence type="ECO:0000313" key="6">
    <source>
        <dbReference type="Proteomes" id="UP000290900"/>
    </source>
</evidence>
<dbReference type="Pfam" id="PF23664">
    <property type="entry name" value="Ig_Pom152"/>
    <property type="match status" value="2"/>
</dbReference>
<organism evidence="5 6">
    <name type="scientific">Brettanomyces naardenensis</name>
    <name type="common">Yeast</name>
    <dbReference type="NCBI Taxonomy" id="13370"/>
    <lineage>
        <taxon>Eukaryota</taxon>
        <taxon>Fungi</taxon>
        <taxon>Dikarya</taxon>
        <taxon>Ascomycota</taxon>
        <taxon>Saccharomycotina</taxon>
        <taxon>Pichiomycetes</taxon>
        <taxon>Pichiales</taxon>
        <taxon>Pichiaceae</taxon>
        <taxon>Brettanomyces</taxon>
    </lineage>
</organism>
<feature type="domain" description="Nucleoporin POM152 Ig-like" evidence="2">
    <location>
        <begin position="1054"/>
        <end position="1126"/>
    </location>
</feature>
<gene>
    <name evidence="5" type="ORF">BRENAR_LOCUS3734</name>
</gene>
<proteinExistence type="predicted"/>
<dbReference type="STRING" id="13370.A0A448YQ22"/>
<dbReference type="OrthoDB" id="10253254at2759"/>
<feature type="domain" description="Nucleoporin POM152 Ig-like" evidence="2">
    <location>
        <begin position="611"/>
        <end position="692"/>
    </location>
</feature>
<dbReference type="InterPro" id="IPR056544">
    <property type="entry name" value="Ig_POM152"/>
</dbReference>
<feature type="domain" description="Nucleoporin POM152 immunoglobulin-like" evidence="1">
    <location>
        <begin position="721"/>
        <end position="796"/>
    </location>
</feature>
<dbReference type="GO" id="GO:0017056">
    <property type="term" value="F:structural constituent of nuclear pore"/>
    <property type="evidence" value="ECO:0007669"/>
    <property type="project" value="InterPro"/>
</dbReference>
<dbReference type="Pfam" id="PF24527">
    <property type="entry name" value="Ig-like_Pom152_9"/>
    <property type="match status" value="1"/>
</dbReference>